<evidence type="ECO:0000256" key="8">
    <source>
        <dbReference type="ARBA" id="ARBA00023136"/>
    </source>
</evidence>
<dbReference type="SUPFAM" id="SSF103473">
    <property type="entry name" value="MFS general substrate transporter"/>
    <property type="match status" value="1"/>
</dbReference>
<comment type="caution">
    <text evidence="10">The sequence shown here is derived from an EMBL/GenBank/DDBJ whole genome shotgun (WGS) entry which is preliminary data.</text>
</comment>
<evidence type="ECO:0000256" key="6">
    <source>
        <dbReference type="ARBA" id="ARBA00022692"/>
    </source>
</evidence>
<evidence type="ECO:0000256" key="2">
    <source>
        <dbReference type="ARBA" id="ARBA00004651"/>
    </source>
</evidence>
<evidence type="ECO:0000256" key="5">
    <source>
        <dbReference type="ARBA" id="ARBA00022475"/>
    </source>
</evidence>
<evidence type="ECO:0000256" key="4">
    <source>
        <dbReference type="ARBA" id="ARBA00022448"/>
    </source>
</evidence>
<comment type="similarity">
    <text evidence="3 9">Belongs to the riboflavin transporter family.</text>
</comment>
<evidence type="ECO:0000256" key="3">
    <source>
        <dbReference type="ARBA" id="ARBA00006366"/>
    </source>
</evidence>
<keyword evidence="4 9" id="KW-0813">Transport</keyword>
<dbReference type="Pfam" id="PF06237">
    <property type="entry name" value="SLC52_ribofla_tr"/>
    <property type="match status" value="2"/>
</dbReference>
<evidence type="ECO:0000313" key="11">
    <source>
        <dbReference type="Proteomes" id="UP001558652"/>
    </source>
</evidence>
<evidence type="ECO:0000256" key="9">
    <source>
        <dbReference type="RuleBase" id="RU368035"/>
    </source>
</evidence>
<feature type="transmembrane region" description="Helical" evidence="9">
    <location>
        <begin position="103"/>
        <end position="123"/>
    </location>
</feature>
<dbReference type="PANTHER" id="PTHR12929">
    <property type="entry name" value="SOLUTE CARRIER FAMILY 52"/>
    <property type="match status" value="1"/>
</dbReference>
<comment type="function">
    <text evidence="9">Plasma membrane transporter mediating the uptake by cells of the water soluble vitamin B2/riboflavin that plays a key role in biochemical oxidation-reduction reactions of the carbohydrate, lipid, and amino acid metabolism.</text>
</comment>
<dbReference type="PANTHER" id="PTHR12929:SF10">
    <property type="entry name" value="RIBOFLAVIN TRANSPORTER"/>
    <property type="match status" value="1"/>
</dbReference>
<keyword evidence="11" id="KW-1185">Reference proteome</keyword>
<evidence type="ECO:0000256" key="7">
    <source>
        <dbReference type="ARBA" id="ARBA00022989"/>
    </source>
</evidence>
<feature type="transmembrane region" description="Helical" evidence="9">
    <location>
        <begin position="130"/>
        <end position="150"/>
    </location>
</feature>
<keyword evidence="7 9" id="KW-1133">Transmembrane helix</keyword>
<gene>
    <name evidence="10" type="ORF">AAG570_013223</name>
</gene>
<evidence type="ECO:0000313" key="10">
    <source>
        <dbReference type="EMBL" id="KAL1130285.1"/>
    </source>
</evidence>
<dbReference type="EMBL" id="JBFDAA010000008">
    <property type="protein sequence ID" value="KAL1130285.1"/>
    <property type="molecule type" value="Genomic_DNA"/>
</dbReference>
<dbReference type="GO" id="GO:0005886">
    <property type="term" value="C:plasma membrane"/>
    <property type="evidence" value="ECO:0007669"/>
    <property type="project" value="UniProtKB-SubCell"/>
</dbReference>
<feature type="transmembrane region" description="Helical" evidence="9">
    <location>
        <begin position="62"/>
        <end position="83"/>
    </location>
</feature>
<sequence length="421" mass="46429">MVDVFGSVVRTRLKWIAFHLVLLDWSGTNQMRSCGQGFRSRFPEKPQDNKYLRRREMVDRAALPKALAWVLMAGFGLGGWLTVNAVYTQLPAFVDTAPEGWSLASYMAVLVQLGNLGPLAFRWSPFRRETVVMGAMCLNSVVLFPIAFLYDSTVPVKGHLTSLPLFVGFFLLSLGCCTHSVLCWPCLYYYRPDSLVPFLLGEGLSNLLPGLLSLARGPVLVSSCASSTPEPARYNYSATVFFIVIFVLMCLSTSAFYVLTKFRDSDESDVDLPAISIESGPDLSRFSWETRLFLPLMLAILTAFSNGALPSVQSFSSRPYGRLAYGLSVNLSYLVNPGACLLAYFVPLTSALFFLPSLFLSFFFIAYVITAALLSPSPPLRDSPYGIVLNVSYCLASIAGKIGGGRFDGLHSHFVFKKTRN</sequence>
<keyword evidence="5 9" id="KW-1003">Cell membrane</keyword>
<feature type="transmembrane region" description="Helical" evidence="9">
    <location>
        <begin position="236"/>
        <end position="259"/>
    </location>
</feature>
<feature type="transmembrane region" description="Helical" evidence="9">
    <location>
        <begin position="292"/>
        <end position="312"/>
    </location>
</feature>
<dbReference type="GO" id="GO:0032217">
    <property type="term" value="F:riboflavin transmembrane transporter activity"/>
    <property type="evidence" value="ECO:0007669"/>
    <property type="project" value="UniProtKB-UniRule"/>
</dbReference>
<dbReference type="InterPro" id="IPR036259">
    <property type="entry name" value="MFS_trans_sf"/>
</dbReference>
<organism evidence="10 11">
    <name type="scientific">Ranatra chinensis</name>
    <dbReference type="NCBI Taxonomy" id="642074"/>
    <lineage>
        <taxon>Eukaryota</taxon>
        <taxon>Metazoa</taxon>
        <taxon>Ecdysozoa</taxon>
        <taxon>Arthropoda</taxon>
        <taxon>Hexapoda</taxon>
        <taxon>Insecta</taxon>
        <taxon>Pterygota</taxon>
        <taxon>Neoptera</taxon>
        <taxon>Paraneoptera</taxon>
        <taxon>Hemiptera</taxon>
        <taxon>Heteroptera</taxon>
        <taxon>Panheteroptera</taxon>
        <taxon>Nepomorpha</taxon>
        <taxon>Nepidae</taxon>
        <taxon>Ranatrinae</taxon>
        <taxon>Ranatra</taxon>
    </lineage>
</organism>
<comment type="caution">
    <text evidence="9">Lacks conserved residue(s) required for the propagation of feature annotation.</text>
</comment>
<comment type="subcellular location">
    <subcellularLocation>
        <location evidence="2 9">Cell membrane</location>
        <topology evidence="2 9">Multi-pass membrane protein</topology>
    </subcellularLocation>
</comment>
<proteinExistence type="inferred from homology"/>
<dbReference type="InterPro" id="IPR009357">
    <property type="entry name" value="Riboflavin_transptr"/>
</dbReference>
<name>A0ABD0YGB2_9HEMI</name>
<keyword evidence="6 9" id="KW-0812">Transmembrane</keyword>
<accession>A0ABD0YGB2</accession>
<feature type="transmembrane region" description="Helical" evidence="9">
    <location>
        <begin position="352"/>
        <end position="374"/>
    </location>
</feature>
<protein>
    <recommendedName>
        <fullName evidence="9">Riboflavin transporter</fullName>
    </recommendedName>
</protein>
<feature type="transmembrane region" description="Helical" evidence="9">
    <location>
        <begin position="162"/>
        <end position="190"/>
    </location>
</feature>
<dbReference type="AlphaFoldDB" id="A0ABD0YGB2"/>
<dbReference type="Proteomes" id="UP001558652">
    <property type="component" value="Unassembled WGS sequence"/>
</dbReference>
<reference evidence="10 11" key="1">
    <citation type="submission" date="2024-07" db="EMBL/GenBank/DDBJ databases">
        <title>Chromosome-level genome assembly of the water stick insect Ranatra chinensis (Heteroptera: Nepidae).</title>
        <authorList>
            <person name="Liu X."/>
        </authorList>
    </citation>
    <scope>NUCLEOTIDE SEQUENCE [LARGE SCALE GENOMIC DNA]</scope>
    <source>
        <strain evidence="10">Cailab_2021Rc</strain>
        <tissue evidence="10">Muscle</tissue>
    </source>
</reference>
<feature type="transmembrane region" description="Helical" evidence="9">
    <location>
        <begin position="324"/>
        <end position="346"/>
    </location>
</feature>
<comment type="catalytic activity">
    <reaction evidence="1 9">
        <text>riboflavin(in) = riboflavin(out)</text>
        <dbReference type="Rhea" id="RHEA:35015"/>
        <dbReference type="ChEBI" id="CHEBI:57986"/>
    </reaction>
</comment>
<keyword evidence="8 9" id="KW-0472">Membrane</keyword>
<evidence type="ECO:0000256" key="1">
    <source>
        <dbReference type="ARBA" id="ARBA00000215"/>
    </source>
</evidence>